<dbReference type="CDD" id="cd14852">
    <property type="entry name" value="LD-carboxypeptidase"/>
    <property type="match status" value="1"/>
</dbReference>
<dbReference type="AlphaFoldDB" id="E9SBE9"/>
<protein>
    <submittedName>
        <fullName evidence="3">Dockerin type I repeat protein</fullName>
    </submittedName>
</protein>
<dbReference type="GO" id="GO:0008233">
    <property type="term" value="F:peptidase activity"/>
    <property type="evidence" value="ECO:0007669"/>
    <property type="project" value="InterPro"/>
</dbReference>
<evidence type="ECO:0000313" key="4">
    <source>
        <dbReference type="Proteomes" id="UP000004259"/>
    </source>
</evidence>
<evidence type="ECO:0000256" key="1">
    <source>
        <dbReference type="SAM" id="SignalP"/>
    </source>
</evidence>
<dbReference type="InterPro" id="IPR036439">
    <property type="entry name" value="Dockerin_dom_sf"/>
</dbReference>
<dbReference type="GO" id="GO:0004553">
    <property type="term" value="F:hydrolase activity, hydrolyzing O-glycosyl compounds"/>
    <property type="evidence" value="ECO:0007669"/>
    <property type="project" value="InterPro"/>
</dbReference>
<dbReference type="CDD" id="cd14256">
    <property type="entry name" value="Dockerin_I"/>
    <property type="match status" value="1"/>
</dbReference>
<dbReference type="SUPFAM" id="SSF63446">
    <property type="entry name" value="Type I dockerin domain"/>
    <property type="match status" value="1"/>
</dbReference>
<evidence type="ECO:0000259" key="2">
    <source>
        <dbReference type="PROSITE" id="PS51766"/>
    </source>
</evidence>
<evidence type="ECO:0000313" key="3">
    <source>
        <dbReference type="EMBL" id="EGC03460.1"/>
    </source>
</evidence>
<dbReference type="Pfam" id="PF00404">
    <property type="entry name" value="Dockerin_1"/>
    <property type="match status" value="1"/>
</dbReference>
<feature type="signal peptide" evidence="1">
    <location>
        <begin position="1"/>
        <end position="23"/>
    </location>
</feature>
<dbReference type="InterPro" id="IPR009045">
    <property type="entry name" value="Zn_M74/Hedgehog-like"/>
</dbReference>
<dbReference type="Gene3D" id="1.10.1330.10">
    <property type="entry name" value="Dockerin domain"/>
    <property type="match status" value="1"/>
</dbReference>
<feature type="chain" id="PRO_5003245628" evidence="1">
    <location>
        <begin position="24"/>
        <end position="279"/>
    </location>
</feature>
<gene>
    <name evidence="3" type="ORF">CUS_6622</name>
</gene>
<feature type="domain" description="Dockerin" evidence="2">
    <location>
        <begin position="21"/>
        <end position="86"/>
    </location>
</feature>
<dbReference type="EMBL" id="ADKM02000066">
    <property type="protein sequence ID" value="EGC03460.1"/>
    <property type="molecule type" value="Genomic_DNA"/>
</dbReference>
<dbReference type="Gene3D" id="3.30.1380.10">
    <property type="match status" value="1"/>
</dbReference>
<dbReference type="PANTHER" id="PTHR34385:SF1">
    <property type="entry name" value="PEPTIDOGLYCAN L-ALANYL-D-GLUTAMATE ENDOPEPTIDASE CWLK"/>
    <property type="match status" value="1"/>
</dbReference>
<dbReference type="InterPro" id="IPR016134">
    <property type="entry name" value="Dockerin_dom"/>
</dbReference>
<dbReference type="Pfam" id="PF02557">
    <property type="entry name" value="VanY"/>
    <property type="match status" value="1"/>
</dbReference>
<dbReference type="eggNOG" id="COG1876">
    <property type="taxonomic scope" value="Bacteria"/>
</dbReference>
<comment type="caution">
    <text evidence="3">The sequence shown here is derived from an EMBL/GenBank/DDBJ whole genome shotgun (WGS) entry which is preliminary data.</text>
</comment>
<organism evidence="3 4">
    <name type="scientific">Ruminococcus albus 8</name>
    <dbReference type="NCBI Taxonomy" id="246199"/>
    <lineage>
        <taxon>Bacteria</taxon>
        <taxon>Bacillati</taxon>
        <taxon>Bacillota</taxon>
        <taxon>Clostridia</taxon>
        <taxon>Eubacteriales</taxon>
        <taxon>Oscillospiraceae</taxon>
        <taxon>Ruminococcus</taxon>
    </lineage>
</organism>
<keyword evidence="4" id="KW-1185">Reference proteome</keyword>
<dbReference type="GO" id="GO:0000272">
    <property type="term" value="P:polysaccharide catabolic process"/>
    <property type="evidence" value="ECO:0007669"/>
    <property type="project" value="InterPro"/>
</dbReference>
<dbReference type="InterPro" id="IPR003709">
    <property type="entry name" value="VanY-like_core_dom"/>
</dbReference>
<proteinExistence type="predicted"/>
<name>E9SBE9_RUMAL</name>
<dbReference type="GO" id="GO:0006508">
    <property type="term" value="P:proteolysis"/>
    <property type="evidence" value="ECO:0007669"/>
    <property type="project" value="InterPro"/>
</dbReference>
<dbReference type="RefSeq" id="WP_002848836.1">
    <property type="nucleotide sequence ID" value="NZ_ADKM02000066.1"/>
</dbReference>
<dbReference type="InterPro" id="IPR058193">
    <property type="entry name" value="VanY/YodJ_core_dom"/>
</dbReference>
<dbReference type="Proteomes" id="UP000004259">
    <property type="component" value="Unassembled WGS sequence"/>
</dbReference>
<dbReference type="InterPro" id="IPR002105">
    <property type="entry name" value="Dockerin_1_rpt"/>
</dbReference>
<dbReference type="PROSITE" id="PS51766">
    <property type="entry name" value="DOCKERIN"/>
    <property type="match status" value="1"/>
</dbReference>
<dbReference type="PANTHER" id="PTHR34385">
    <property type="entry name" value="D-ALANYL-D-ALANINE CARBOXYPEPTIDASE"/>
    <property type="match status" value="1"/>
</dbReference>
<dbReference type="STRING" id="246199.CUS_6622"/>
<reference evidence="3 4" key="1">
    <citation type="submission" date="2011-02" db="EMBL/GenBank/DDBJ databases">
        <authorList>
            <person name="Nelson K.E."/>
            <person name="Sutton G."/>
            <person name="Torralba M."/>
            <person name="Durkin S."/>
            <person name="Harkins D."/>
            <person name="Montgomery R."/>
            <person name="Ziemer C."/>
            <person name="Klaassens E."/>
            <person name="Ocuiv P."/>
            <person name="Morrison M."/>
        </authorList>
    </citation>
    <scope>NUCLEOTIDE SEQUENCE [LARGE SCALE GENOMIC DNA]</scope>
    <source>
        <strain evidence="3 4">8</strain>
    </source>
</reference>
<sequence length="279" mass="30440">MKLTALLTAAAAAASAATLTAFADIGDVNADNSINISDVVVTAAHVKGVRSLSGDALTNADVNGDSKVNITDVVTLAAHVKGIQPLDGKSSYVEPEPEPQGPTIEVKNGVTYVNGILIANKTYSLPENYGSGLTDETLNAFYKMQAGAWQDGISLWICSGFRSYWDQYYLYNNYVARDGKTEADTYSARPGHSEHQTGLAMDLNNASRSFYGTREAAWIAAHCAEYGFIIRYPQGKENITGFIYEPWHVRYVGKDLARKITDSGLCLEEYLGIDSYYHY</sequence>
<dbReference type="InterPro" id="IPR052179">
    <property type="entry name" value="DD-CPase-like"/>
</dbReference>
<accession>E9SBE9</accession>
<dbReference type="SUPFAM" id="SSF55166">
    <property type="entry name" value="Hedgehog/DD-peptidase"/>
    <property type="match status" value="1"/>
</dbReference>
<dbReference type="MEROPS" id="M15.024"/>
<keyword evidence="1" id="KW-0732">Signal</keyword>